<keyword evidence="5" id="KW-0812">Transmembrane</keyword>
<reference evidence="9" key="1">
    <citation type="submission" date="2023-05" db="EMBL/GenBank/DDBJ databases">
        <title>Nepenthes gracilis genome sequencing.</title>
        <authorList>
            <person name="Fukushima K."/>
        </authorList>
    </citation>
    <scope>NUCLEOTIDE SEQUENCE</scope>
    <source>
        <strain evidence="9">SING2019-196</strain>
    </source>
</reference>
<evidence type="ECO:0000313" key="10">
    <source>
        <dbReference type="Proteomes" id="UP001279734"/>
    </source>
</evidence>
<comment type="subcellular location">
    <subcellularLocation>
        <location evidence="1">Membrane</location>
        <topology evidence="1">Single-pass membrane protein</topology>
    </subcellularLocation>
</comment>
<sequence>MDTRKRKRLLKPRLSLSLYTQYSSMKFLMLCFSFFLFLLFLSHHLRVDPAGLRPTRIVPSLSLLSSSVSNSIQDLTGGRMLPELRAEHRVLFPDSVLVVLPMDRSRRRRYLSEEMDCIYYRLLNNSGGNNGGEATRERVIVHPIISVDVYDDFRSGCRCPAPPENYSAAVGLRWHHGNHKAEYTSPEMDRTVYSWDLLTYEAAMDGEDTAAVFVKGLNLRPHGESNPNQFMCHFELGNSEKSEKLLLTSKSITAAQEVVRCPLPKFVKMNSGKPEEGFRVTIGMNSHLHGRGNLHQLIPSVAKIYDSKSIKLRKNRGNHKHEVCACTMVWNQASTMREWIIYHAWLGVQRWFIYDNNSDDDLKETIEELDKENYNVTRHVWPWIKTQEAGFSHCALRARDECKWVAFFDVDEFFYFPPIKHQGNSRNSLRDLVANFSSHATIAEMRATCHSFGPSGLSSPPAQGVTLGYTCRVQSPERHKSIVRLDALDDTLLNAVHHFKLKKGFRYLNLPSGTVVINHYKYQVWEVFKTKFYRRVSTYVADWQENQNEGSRDRAPGLGTEAIEPPNWRLKFCEVWDIGLRDFVLANFADTTTGLLPWESSALQ</sequence>
<keyword evidence="7" id="KW-0472">Membrane</keyword>
<dbReference type="GO" id="GO:0016020">
    <property type="term" value="C:membrane"/>
    <property type="evidence" value="ECO:0007669"/>
    <property type="project" value="UniProtKB-SubCell"/>
</dbReference>
<accession>A0AAD3TJQ2</accession>
<protein>
    <recommendedName>
        <fullName evidence="8">Glycosyltransferase family 92 protein</fullName>
        <ecNumber evidence="8">2.4.1.-</ecNumber>
    </recommendedName>
</protein>
<proteinExistence type="inferred from homology"/>
<dbReference type="InterPro" id="IPR029044">
    <property type="entry name" value="Nucleotide-diphossugar_trans"/>
</dbReference>
<comment type="similarity">
    <text evidence="2 8">Belongs to the glycosyltransferase 92 family.</text>
</comment>
<dbReference type="InterPro" id="IPR008166">
    <property type="entry name" value="Glyco_transf_92"/>
</dbReference>
<dbReference type="Proteomes" id="UP001279734">
    <property type="component" value="Unassembled WGS sequence"/>
</dbReference>
<evidence type="ECO:0000256" key="4">
    <source>
        <dbReference type="ARBA" id="ARBA00022679"/>
    </source>
</evidence>
<dbReference type="EMBL" id="BSYO01000039">
    <property type="protein sequence ID" value="GMH31145.1"/>
    <property type="molecule type" value="Genomic_DNA"/>
</dbReference>
<dbReference type="Pfam" id="PF01697">
    <property type="entry name" value="Glyco_transf_92"/>
    <property type="match status" value="1"/>
</dbReference>
<keyword evidence="4 8" id="KW-0808">Transferase</keyword>
<dbReference type="PANTHER" id="PTHR21461">
    <property type="entry name" value="GLYCOSYLTRANSFERASE FAMILY 92 PROTEIN"/>
    <property type="match status" value="1"/>
</dbReference>
<dbReference type="GO" id="GO:0016757">
    <property type="term" value="F:glycosyltransferase activity"/>
    <property type="evidence" value="ECO:0007669"/>
    <property type="project" value="UniProtKB-UniRule"/>
</dbReference>
<comment type="caution">
    <text evidence="9">The sequence shown here is derived from an EMBL/GenBank/DDBJ whole genome shotgun (WGS) entry which is preliminary data.</text>
</comment>
<evidence type="ECO:0000313" key="9">
    <source>
        <dbReference type="EMBL" id="GMH31145.1"/>
    </source>
</evidence>
<evidence type="ECO:0000256" key="8">
    <source>
        <dbReference type="RuleBase" id="RU366017"/>
    </source>
</evidence>
<keyword evidence="3 8" id="KW-0328">Glycosyltransferase</keyword>
<evidence type="ECO:0000256" key="6">
    <source>
        <dbReference type="ARBA" id="ARBA00022989"/>
    </source>
</evidence>
<evidence type="ECO:0000256" key="7">
    <source>
        <dbReference type="ARBA" id="ARBA00023136"/>
    </source>
</evidence>
<keyword evidence="6" id="KW-1133">Transmembrane helix</keyword>
<evidence type="ECO:0000256" key="2">
    <source>
        <dbReference type="ARBA" id="ARBA00007647"/>
    </source>
</evidence>
<dbReference type="AlphaFoldDB" id="A0AAD3TJQ2"/>
<gene>
    <name evidence="9" type="ORF">Nepgr_032988</name>
</gene>
<evidence type="ECO:0000256" key="1">
    <source>
        <dbReference type="ARBA" id="ARBA00004167"/>
    </source>
</evidence>
<dbReference type="PANTHER" id="PTHR21461:SF16">
    <property type="entry name" value="GLYCOSYLTRANSFERASE FAMILY 92 PROTEIN RCOM_0530710"/>
    <property type="match status" value="1"/>
</dbReference>
<dbReference type="SUPFAM" id="SSF53448">
    <property type="entry name" value="Nucleotide-diphospho-sugar transferases"/>
    <property type="match status" value="1"/>
</dbReference>
<name>A0AAD3TJQ2_NEPGR</name>
<keyword evidence="10" id="KW-1185">Reference proteome</keyword>
<dbReference type="GO" id="GO:0005737">
    <property type="term" value="C:cytoplasm"/>
    <property type="evidence" value="ECO:0007669"/>
    <property type="project" value="TreeGrafter"/>
</dbReference>
<evidence type="ECO:0000256" key="5">
    <source>
        <dbReference type="ARBA" id="ARBA00022692"/>
    </source>
</evidence>
<evidence type="ECO:0000256" key="3">
    <source>
        <dbReference type="ARBA" id="ARBA00022676"/>
    </source>
</evidence>
<organism evidence="9 10">
    <name type="scientific">Nepenthes gracilis</name>
    <name type="common">Slender pitcher plant</name>
    <dbReference type="NCBI Taxonomy" id="150966"/>
    <lineage>
        <taxon>Eukaryota</taxon>
        <taxon>Viridiplantae</taxon>
        <taxon>Streptophyta</taxon>
        <taxon>Embryophyta</taxon>
        <taxon>Tracheophyta</taxon>
        <taxon>Spermatophyta</taxon>
        <taxon>Magnoliopsida</taxon>
        <taxon>eudicotyledons</taxon>
        <taxon>Gunneridae</taxon>
        <taxon>Pentapetalae</taxon>
        <taxon>Caryophyllales</taxon>
        <taxon>Nepenthaceae</taxon>
        <taxon>Nepenthes</taxon>
    </lineage>
</organism>
<dbReference type="EC" id="2.4.1.-" evidence="8"/>